<sequence length="716" mass="79244">MKLKSIAGSILFAANLFLLLLLVFGNRIAEPAWLQVIGRMHPLLLHFPIVILLMAFLWEWLPLRADPAHRSLYQSVDTLLLLTGSLTAVITAIMGMLLSLQGGYEGHTVQWHKWTGVAIAFLSYGYYNYRQMQPAFTLVNKISGPLIAVCLVVAGHFGAGITHGSGFLWQPIEASRKKAPVPFEKAVVFDDLVKPVLEAKCMSCHNRDKAKGRLVMETAKRLLKGGKHGKLFVAGKPELSLLLKRIHLPLEDDDHMPPEGKPALTDAEMDLLYWWIKSGAPMDQKVAALPAKDSLRILAMDFLKPPHEAPESYDFAAADEKQVQQLSNNYRVITPLAEGSPALSVDFYNKNAYTPKSVEELKPLEEQIVSLNLSKMPVKDADLKVISRFPNLRTLNLNFTDITGKGLKALDGLKHLHSLSVSGTKVDYASMARLKTLPALKEVYAWSTALKEADVARLRKQLEKISFETGYRDTAHQVLPLSPPLVTQAGIFSDSVQIQLRHVVSGVHIRYTLDGTEPDSLQSPVYKTPFVIRENTVLKARAFKTGWRGSNPVRAQYLKSAYRPDSIILLSAPDGQYSGKGGLVLADKELGDMNYGNGQWVGYHGGDMQVLLLFHEPVTLHTVALNFLDHIPRAIFPPSLVEVWGGTDRDHMKLMGKTSPVMPDKDTPPAPLLVTTEADGAVRCIRIVARPLKQLPAWHAAKGQPAWLLASEVLLN</sequence>
<dbReference type="InterPro" id="IPR036909">
    <property type="entry name" value="Cyt_c-like_dom_sf"/>
</dbReference>
<evidence type="ECO:0000256" key="1">
    <source>
        <dbReference type="SAM" id="Phobius"/>
    </source>
</evidence>
<feature type="transmembrane region" description="Helical" evidence="1">
    <location>
        <begin position="39"/>
        <end position="58"/>
    </location>
</feature>
<reference evidence="5" key="1">
    <citation type="journal article" date="2019" name="Int. J. Syst. Evol. Microbiol.">
        <title>The Global Catalogue of Microorganisms (GCM) 10K type strain sequencing project: providing services to taxonomists for standard genome sequencing and annotation.</title>
        <authorList>
            <consortium name="The Broad Institute Genomics Platform"/>
            <consortium name="The Broad Institute Genome Sequencing Center for Infectious Disease"/>
            <person name="Wu L."/>
            <person name="Ma J."/>
        </authorList>
    </citation>
    <scope>NUCLEOTIDE SEQUENCE [LARGE SCALE GENOMIC DNA]</scope>
    <source>
        <strain evidence="5">JCM 17664</strain>
    </source>
</reference>
<keyword evidence="1" id="KW-0812">Transmembrane</keyword>
<organism evidence="4 5">
    <name type="scientific">Compostibacter hankyongensis</name>
    <dbReference type="NCBI Taxonomy" id="1007089"/>
    <lineage>
        <taxon>Bacteria</taxon>
        <taxon>Pseudomonadati</taxon>
        <taxon>Bacteroidota</taxon>
        <taxon>Chitinophagia</taxon>
        <taxon>Chitinophagales</taxon>
        <taxon>Chitinophagaceae</taxon>
        <taxon>Compostibacter</taxon>
    </lineage>
</organism>
<dbReference type="Gene3D" id="3.80.10.10">
    <property type="entry name" value="Ribonuclease Inhibitor"/>
    <property type="match status" value="1"/>
</dbReference>
<proteinExistence type="predicted"/>
<evidence type="ECO:0000259" key="2">
    <source>
        <dbReference type="Pfam" id="PF07635"/>
    </source>
</evidence>
<keyword evidence="1" id="KW-1133">Transmembrane helix</keyword>
<dbReference type="SUPFAM" id="SSF46626">
    <property type="entry name" value="Cytochrome c"/>
    <property type="match status" value="1"/>
</dbReference>
<feature type="domain" description="Cytochrome C Planctomycete-type" evidence="2">
    <location>
        <begin position="201"/>
        <end position="260"/>
    </location>
</feature>
<dbReference type="Pfam" id="PF07635">
    <property type="entry name" value="PSCyt1"/>
    <property type="match status" value="1"/>
</dbReference>
<dbReference type="RefSeq" id="WP_344980060.1">
    <property type="nucleotide sequence ID" value="NZ_BAABFN010000006.1"/>
</dbReference>
<evidence type="ECO:0000259" key="3">
    <source>
        <dbReference type="Pfam" id="PF13290"/>
    </source>
</evidence>
<dbReference type="Pfam" id="PF13290">
    <property type="entry name" value="CHB_HEX_C_1"/>
    <property type="match status" value="1"/>
</dbReference>
<keyword evidence="1" id="KW-0472">Membrane</keyword>
<evidence type="ECO:0000313" key="5">
    <source>
        <dbReference type="Proteomes" id="UP001501207"/>
    </source>
</evidence>
<accession>A0ABP8G116</accession>
<comment type="caution">
    <text evidence="4">The sequence shown here is derived from an EMBL/GenBank/DDBJ whole genome shotgun (WGS) entry which is preliminary data.</text>
</comment>
<dbReference type="SUPFAM" id="SSF52047">
    <property type="entry name" value="RNI-like"/>
    <property type="match status" value="1"/>
</dbReference>
<gene>
    <name evidence="4" type="ORF">GCM10023143_26340</name>
</gene>
<dbReference type="PANTHER" id="PTHR35889">
    <property type="entry name" value="CYCLOINULO-OLIGOSACCHARIDE FRUCTANOTRANSFERASE-RELATED"/>
    <property type="match status" value="1"/>
</dbReference>
<dbReference type="InterPro" id="IPR059177">
    <property type="entry name" value="GH29D-like_dom"/>
</dbReference>
<name>A0ABP8G116_9BACT</name>
<keyword evidence="5" id="KW-1185">Reference proteome</keyword>
<feature type="transmembrane region" description="Helical" evidence="1">
    <location>
        <begin position="147"/>
        <end position="169"/>
    </location>
</feature>
<feature type="transmembrane region" description="Helical" evidence="1">
    <location>
        <begin position="111"/>
        <end position="127"/>
    </location>
</feature>
<dbReference type="PANTHER" id="PTHR35889:SF3">
    <property type="entry name" value="F-BOX DOMAIN-CONTAINING PROTEIN"/>
    <property type="match status" value="1"/>
</dbReference>
<dbReference type="InterPro" id="IPR011429">
    <property type="entry name" value="Cyt_c_Planctomycete-type"/>
</dbReference>
<protein>
    <submittedName>
        <fullName evidence="4">Chitobiase/beta-hexosaminidase C-terminal domain-containing protein</fullName>
    </submittedName>
</protein>
<evidence type="ECO:0000313" key="4">
    <source>
        <dbReference type="EMBL" id="GAA4315142.1"/>
    </source>
</evidence>
<feature type="transmembrane region" description="Helical" evidence="1">
    <location>
        <begin position="79"/>
        <end position="99"/>
    </location>
</feature>
<dbReference type="Proteomes" id="UP001501207">
    <property type="component" value="Unassembled WGS sequence"/>
</dbReference>
<dbReference type="InterPro" id="IPR032675">
    <property type="entry name" value="LRR_dom_sf"/>
</dbReference>
<dbReference type="EMBL" id="BAABFN010000006">
    <property type="protein sequence ID" value="GAA4315142.1"/>
    <property type="molecule type" value="Genomic_DNA"/>
</dbReference>
<feature type="domain" description="GH29D-like beta-sandwich" evidence="3">
    <location>
        <begin position="488"/>
        <end position="550"/>
    </location>
</feature>